<reference evidence="2 3" key="1">
    <citation type="submission" date="2022-10" db="EMBL/GenBank/DDBJ databases">
        <title>Chitinophaga nivalis PC15 sp. nov., isolated from Pyeongchang county, South Korea.</title>
        <authorList>
            <person name="Trinh H.N."/>
        </authorList>
    </citation>
    <scope>NUCLEOTIDE SEQUENCE [LARGE SCALE GENOMIC DNA]</scope>
    <source>
        <strain evidence="2 3">PC14</strain>
    </source>
</reference>
<gene>
    <name evidence="2" type="ORF">OL497_01740</name>
</gene>
<comment type="caution">
    <text evidence="2">The sequence shown here is derived from an EMBL/GenBank/DDBJ whole genome shotgun (WGS) entry which is preliminary data.</text>
</comment>
<evidence type="ECO:0000256" key="1">
    <source>
        <dbReference type="SAM" id="SignalP"/>
    </source>
</evidence>
<dbReference type="EMBL" id="JAPDNS010000001">
    <property type="protein sequence ID" value="MCW3482602.1"/>
    <property type="molecule type" value="Genomic_DNA"/>
</dbReference>
<evidence type="ECO:0008006" key="4">
    <source>
        <dbReference type="Google" id="ProtNLM"/>
    </source>
</evidence>
<dbReference type="Proteomes" id="UP001207742">
    <property type="component" value="Unassembled WGS sequence"/>
</dbReference>
<protein>
    <recommendedName>
        <fullName evidence="4">DUF3108 domain-containing protein</fullName>
    </recommendedName>
</protein>
<sequence length="229" mass="26128">MKLHLLIGTLCCSLLAHAQQAKVVAVQALYDTTAVAELYNRVPLGLQLQYSDNSVQRTTGFLQGSYRWNRVAIRTSNGVVQNGYLTFNRQQLAKTGYRVDFTVTLPDNQVFETAIRLPYVTGIRFNHYADSIKRDIRYYLNVEGKFSSGHIFPLDTATIRFETSAGKIIGQDLLLEKNDTVKTVTVQAWYKYNPAMYLRSTIPVKQAPDNDSLIIQDSRELFNKRKKKH</sequence>
<proteinExistence type="predicted"/>
<keyword evidence="1" id="KW-0732">Signal</keyword>
<name>A0ABT3IF62_9BACT</name>
<organism evidence="2 3">
    <name type="scientific">Chitinophaga nivalis</name>
    <dbReference type="NCBI Taxonomy" id="2991709"/>
    <lineage>
        <taxon>Bacteria</taxon>
        <taxon>Pseudomonadati</taxon>
        <taxon>Bacteroidota</taxon>
        <taxon>Chitinophagia</taxon>
        <taxon>Chitinophagales</taxon>
        <taxon>Chitinophagaceae</taxon>
        <taxon>Chitinophaga</taxon>
    </lineage>
</organism>
<keyword evidence="3" id="KW-1185">Reference proteome</keyword>
<evidence type="ECO:0000313" key="2">
    <source>
        <dbReference type="EMBL" id="MCW3482602.1"/>
    </source>
</evidence>
<dbReference type="RefSeq" id="WP_264727157.1">
    <property type="nucleotide sequence ID" value="NZ_JAPDNR010000001.1"/>
</dbReference>
<feature type="signal peptide" evidence="1">
    <location>
        <begin position="1"/>
        <end position="18"/>
    </location>
</feature>
<evidence type="ECO:0000313" key="3">
    <source>
        <dbReference type="Proteomes" id="UP001207742"/>
    </source>
</evidence>
<feature type="chain" id="PRO_5047294197" description="DUF3108 domain-containing protein" evidence="1">
    <location>
        <begin position="19"/>
        <end position="229"/>
    </location>
</feature>
<accession>A0ABT3IF62</accession>